<dbReference type="AlphaFoldDB" id="A0A7G5GS89"/>
<evidence type="ECO:0000313" key="1">
    <source>
        <dbReference type="EMBL" id="QMW01731.1"/>
    </source>
</evidence>
<name>A0A7G5GS89_9BACT</name>
<protein>
    <submittedName>
        <fullName evidence="1">Uncharacterized protein</fullName>
    </submittedName>
</protein>
<dbReference type="Proteomes" id="UP000515369">
    <property type="component" value="Chromosome"/>
</dbReference>
<accession>A0A7G5GS89</accession>
<evidence type="ECO:0000313" key="2">
    <source>
        <dbReference type="Proteomes" id="UP000515369"/>
    </source>
</evidence>
<keyword evidence="2" id="KW-1185">Reference proteome</keyword>
<dbReference type="EMBL" id="CP059732">
    <property type="protein sequence ID" value="QMW01731.1"/>
    <property type="molecule type" value="Genomic_DNA"/>
</dbReference>
<dbReference type="KEGG" id="sfol:H3H32_27860"/>
<organism evidence="1 2">
    <name type="scientific">Spirosoma foliorum</name>
    <dbReference type="NCBI Taxonomy" id="2710596"/>
    <lineage>
        <taxon>Bacteria</taxon>
        <taxon>Pseudomonadati</taxon>
        <taxon>Bacteroidota</taxon>
        <taxon>Cytophagia</taxon>
        <taxon>Cytophagales</taxon>
        <taxon>Cytophagaceae</taxon>
        <taxon>Spirosoma</taxon>
    </lineage>
</organism>
<reference evidence="1 2" key="1">
    <citation type="submission" date="2020-07" db="EMBL/GenBank/DDBJ databases">
        <title>Spirosoma foliorum sp. nov., isolated from the leaves on the Nejang mountain Korea, Republic of.</title>
        <authorList>
            <person name="Ho H."/>
            <person name="Lee Y.-J."/>
            <person name="Nurcahyanto D.-A."/>
            <person name="Kim S.-G."/>
        </authorList>
    </citation>
    <scope>NUCLEOTIDE SEQUENCE [LARGE SCALE GENOMIC DNA]</scope>
    <source>
        <strain evidence="1 2">PL0136</strain>
    </source>
</reference>
<sequence>MNEIDDLMQHVYDYFLDKFHQQNPATQKDVFLSFEPIGTSVSPSDFKIDKTGGVYSPAMAVETLSGLVNNIPTVDANTYNRTGKTVEGQYSTILNGAFSLTSEEPDISFFNHVKSQALRTFENTPIGSLKENNPTSFHPAYATPTDWYDATTQGNWSTFTYSNQIQSNESTRSTSLVKLNPEIRRWMWQVLPPDFVQLVSQPRLLDKAVLQLQLQSINEEQAHVGIDQLVKPQLLKTALLAVNRRATMSAMTSTAFHVDGRIDSTVVHPLPDKIFQIKSSMMDMQRVKQSLLLSTTATYVQRADSLKISFDYCLVQVNRPWLDDSFLFLKNWYMPGYQEGVFSNGMAANTGIFPALPIAFIVAKDLTISDWADEETQTVETALSLGPFSLEDRAISQAETKRSLTKRGMQIIAWICQLMPTLPPTAKA</sequence>
<dbReference type="RefSeq" id="WP_182459009.1">
    <property type="nucleotide sequence ID" value="NZ_CP059732.1"/>
</dbReference>
<proteinExistence type="predicted"/>
<gene>
    <name evidence="1" type="ORF">H3H32_27860</name>
</gene>